<evidence type="ECO:0000259" key="1">
    <source>
        <dbReference type="Pfam" id="PF21926"/>
    </source>
</evidence>
<dbReference type="InterPro" id="IPR016181">
    <property type="entry name" value="Acyl_CoA_acyltransferase"/>
</dbReference>
<dbReference type="Pfam" id="PF21926">
    <property type="entry name" value="FeeM"/>
    <property type="match status" value="1"/>
</dbReference>
<comment type="caution">
    <text evidence="2">The sequence shown here is derived from an EMBL/GenBank/DDBJ whole genome shotgun (WGS) entry which is preliminary data.</text>
</comment>
<dbReference type="InterPro" id="IPR054597">
    <property type="entry name" value="FeeM_cat"/>
</dbReference>
<evidence type="ECO:0000313" key="2">
    <source>
        <dbReference type="EMBL" id="MFC3458686.1"/>
    </source>
</evidence>
<feature type="domain" description="N-acyl amino acid synthase FeeM catalytic core" evidence="1">
    <location>
        <begin position="49"/>
        <end position="182"/>
    </location>
</feature>
<dbReference type="SUPFAM" id="SSF55729">
    <property type="entry name" value="Acyl-CoA N-acyltransferases (Nat)"/>
    <property type="match status" value="1"/>
</dbReference>
<organism evidence="2 3">
    <name type="scientific">Massilia haematophila</name>
    <dbReference type="NCBI Taxonomy" id="457923"/>
    <lineage>
        <taxon>Bacteria</taxon>
        <taxon>Pseudomonadati</taxon>
        <taxon>Pseudomonadota</taxon>
        <taxon>Betaproteobacteria</taxon>
        <taxon>Burkholderiales</taxon>
        <taxon>Oxalobacteraceae</taxon>
        <taxon>Telluria group</taxon>
        <taxon>Massilia</taxon>
    </lineage>
</organism>
<gene>
    <name evidence="2" type="ORF">ACFOPH_10595</name>
</gene>
<dbReference type="Gene3D" id="3.40.630.30">
    <property type="match status" value="1"/>
</dbReference>
<dbReference type="EMBL" id="JBHRVV010000001">
    <property type="protein sequence ID" value="MFC3458686.1"/>
    <property type="molecule type" value="Genomic_DNA"/>
</dbReference>
<protein>
    <recommendedName>
        <fullName evidence="1">N-acyl amino acid synthase FeeM catalytic core domain-containing protein</fullName>
    </recommendedName>
</protein>
<keyword evidence="3" id="KW-1185">Reference proteome</keyword>
<reference evidence="3" key="1">
    <citation type="journal article" date="2019" name="Int. J. Syst. Evol. Microbiol.">
        <title>The Global Catalogue of Microorganisms (GCM) 10K type strain sequencing project: providing services to taxonomists for standard genome sequencing and annotation.</title>
        <authorList>
            <consortium name="The Broad Institute Genomics Platform"/>
            <consortium name="The Broad Institute Genome Sequencing Center for Infectious Disease"/>
            <person name="Wu L."/>
            <person name="Ma J."/>
        </authorList>
    </citation>
    <scope>NUCLEOTIDE SEQUENCE [LARGE SCALE GENOMIC DNA]</scope>
    <source>
        <strain evidence="3">CCM 7480</strain>
    </source>
</reference>
<evidence type="ECO:0000313" key="3">
    <source>
        <dbReference type="Proteomes" id="UP001595665"/>
    </source>
</evidence>
<sequence>MELCQANLTTQANADAIRPFGGQQAVHQAVERLPFTIRRVETEDELLKAVRIRHAAYARHVPDFARALALPEAADYESDTIVLLAESKLDGTPLGSTRIRTNLFRPLDVEQSVELPEWLQGCRLVEATRLGVDDGRAGRLVKMALIKACFMYCQQNDIEWSVASGRATVARQYEQLMFVDVFPGQGLIPLRHAGNIEHRVMAFELASFEARWAAARHPMFNFFLGTRHPDIDVGPRAVPRIARARVPQPAPEAGFAARELAFA</sequence>
<dbReference type="RefSeq" id="WP_312550617.1">
    <property type="nucleotide sequence ID" value="NZ_JBHRVV010000001.1"/>
</dbReference>
<dbReference type="Proteomes" id="UP001595665">
    <property type="component" value="Unassembled WGS sequence"/>
</dbReference>
<accession>A0ABV7PMD5</accession>
<name>A0ABV7PMD5_9BURK</name>
<proteinExistence type="predicted"/>